<dbReference type="GeneID" id="59325306"/>
<organism evidence="2 3">
    <name type="scientific">Torulaspora globosa</name>
    <dbReference type="NCBI Taxonomy" id="48254"/>
    <lineage>
        <taxon>Eukaryota</taxon>
        <taxon>Fungi</taxon>
        <taxon>Dikarya</taxon>
        <taxon>Ascomycota</taxon>
        <taxon>Saccharomycotina</taxon>
        <taxon>Saccharomycetes</taxon>
        <taxon>Saccharomycetales</taxon>
        <taxon>Saccharomycetaceae</taxon>
        <taxon>Torulaspora</taxon>
    </lineage>
</organism>
<evidence type="ECO:0000313" key="2">
    <source>
        <dbReference type="EMBL" id="QLL32170.1"/>
    </source>
</evidence>
<evidence type="ECO:0008006" key="4">
    <source>
        <dbReference type="Google" id="ProtNLM"/>
    </source>
</evidence>
<reference evidence="2 3" key="1">
    <citation type="submission" date="2020-06" db="EMBL/GenBank/DDBJ databases">
        <title>The yeast mating-type switching endonuclease HO is a domesticated member of an unorthodox homing genetic element family.</title>
        <authorList>
            <person name="Coughlan A.Y."/>
            <person name="Lombardi L."/>
            <person name="Braun-Galleani S."/>
            <person name="Martos A.R."/>
            <person name="Galeote V."/>
            <person name="Bigey F."/>
            <person name="Dequin S."/>
            <person name="Byrne K.P."/>
            <person name="Wolfe K.H."/>
        </authorList>
    </citation>
    <scope>NUCLEOTIDE SEQUENCE [LARGE SCALE GENOMIC DNA]</scope>
    <source>
        <strain evidence="2 3">CBS764</strain>
    </source>
</reference>
<keyword evidence="1" id="KW-0175">Coiled coil</keyword>
<evidence type="ECO:0000256" key="1">
    <source>
        <dbReference type="SAM" id="Coils"/>
    </source>
</evidence>
<gene>
    <name evidence="2" type="ORF">HG536_0C03380</name>
</gene>
<proteinExistence type="predicted"/>
<protein>
    <recommendedName>
        <fullName evidence="4">Protein MUM2</fullName>
    </recommendedName>
</protein>
<evidence type="ECO:0000313" key="3">
    <source>
        <dbReference type="Proteomes" id="UP000515788"/>
    </source>
</evidence>
<dbReference type="EMBL" id="CP059248">
    <property type="protein sequence ID" value="QLL32170.1"/>
    <property type="molecule type" value="Genomic_DNA"/>
</dbReference>
<dbReference type="OrthoDB" id="21221at2759"/>
<dbReference type="AlphaFoldDB" id="A0A7G3ZF84"/>
<feature type="coiled-coil region" evidence="1">
    <location>
        <begin position="188"/>
        <end position="215"/>
    </location>
</feature>
<keyword evidence="3" id="KW-1185">Reference proteome</keyword>
<dbReference type="KEGG" id="tgb:HG536_0C03380"/>
<dbReference type="Proteomes" id="UP000515788">
    <property type="component" value="Chromosome 3"/>
</dbReference>
<accession>A0A7G3ZF84</accession>
<sequence>MSHLNCGYERTLDMSVDGFIYQGNHERREEVQGDETSLRHQNFTGNANIMAMNYPFPPAMNGADSNFLLSGYNNAGQLQNRPDNATAGAGGLYGPNSMAMPRVVDWSDAYVRNQGTGTLGGTGADDNSSFSGPITASSGFTSSKNYANNTLDSSFDCCLDSSASKSNSNANYADGLQVGDVGTNNELVKSLTLKLRIKETQNESLENEIQKLRGSFNEALNFKQSEYKQERQNLHKDKTSLEAPKNVEQVFRRLSSTLRSKDDELAETKNALESILTALALDPSNSVTKYGRYDAEALAHKMVTRIEILTKENQEMAKMLAYGRAKEMQIELQLAQMKNKELNTTISKLKEPESAQKE</sequence>
<dbReference type="RefSeq" id="XP_037138845.1">
    <property type="nucleotide sequence ID" value="XM_037282949.1"/>
</dbReference>
<name>A0A7G3ZF84_9SACH</name>